<dbReference type="PROSITE" id="PS00666">
    <property type="entry name" value="DHDPS_2"/>
    <property type="match status" value="1"/>
</dbReference>
<keyword evidence="2" id="KW-0704">Schiff base</keyword>
<dbReference type="InterPro" id="IPR020625">
    <property type="entry name" value="Schiff_base-form_aldolases_AS"/>
</dbReference>
<dbReference type="InterPro" id="IPR013785">
    <property type="entry name" value="Aldolase_TIM"/>
</dbReference>
<dbReference type="PANTHER" id="PTHR12128:SF28">
    <property type="entry name" value="2-DEHYDRO-3-DEOXY-D-GLUCONATE ALDOLASE YAGE-RELATED"/>
    <property type="match status" value="1"/>
</dbReference>
<name>A0A4S3PPP4_9BACI</name>
<dbReference type="AlphaFoldDB" id="A0A4S3PPP4"/>
<dbReference type="EMBL" id="SLUB01000026">
    <property type="protein sequence ID" value="THE11591.1"/>
    <property type="molecule type" value="Genomic_DNA"/>
</dbReference>
<evidence type="ECO:0000313" key="6">
    <source>
        <dbReference type="EMBL" id="THE11591.1"/>
    </source>
</evidence>
<proteinExistence type="inferred from homology"/>
<sequence length="302" mass="33487">MEQESGKFHGIISPVVTLFNEDGDFEWEANKQVTDFLINKGVHGILYMGSTGEFSSISIEMRKKFIAEMIPYVNNRVPVLIGTGTSSLADTIELSRHAQECGADGVLVVSPYYWKFTEDQLYDYFTAVSESVDISVLIYNIPMLTGQSLSPQLIARLAESCENIVGIKDTIDSLGHIRNLILETKKKREDFAVFAAFDDLILPALQIGAAGSINGTSVFAPEQSVNLYNCFKSGKLQEALTYHQKINSLMSIYELSEPLFLAIKETVNQTILGYKTANLPPALAEETTLNQKVATFINTYLK</sequence>
<dbReference type="InterPro" id="IPR002220">
    <property type="entry name" value="DapA-like"/>
</dbReference>
<dbReference type="SUPFAM" id="SSF51569">
    <property type="entry name" value="Aldolase"/>
    <property type="match status" value="1"/>
</dbReference>
<dbReference type="PANTHER" id="PTHR12128">
    <property type="entry name" value="DIHYDRODIPICOLINATE SYNTHASE"/>
    <property type="match status" value="1"/>
</dbReference>
<dbReference type="PRINTS" id="PR00146">
    <property type="entry name" value="DHPICSNTHASE"/>
</dbReference>
<dbReference type="RefSeq" id="WP_136380234.1">
    <property type="nucleotide sequence ID" value="NZ_SLUB01000026.1"/>
</dbReference>
<dbReference type="OrthoDB" id="9771791at2"/>
<gene>
    <name evidence="6" type="ORF">E1I69_14150</name>
</gene>
<feature type="active site" description="Proton donor/acceptor" evidence="4">
    <location>
        <position position="139"/>
    </location>
</feature>
<dbReference type="Gene3D" id="3.20.20.70">
    <property type="entry name" value="Aldolase class I"/>
    <property type="match status" value="1"/>
</dbReference>
<feature type="binding site" evidence="5">
    <location>
        <position position="213"/>
    </location>
    <ligand>
        <name>pyruvate</name>
        <dbReference type="ChEBI" id="CHEBI:15361"/>
    </ligand>
</feature>
<feature type="binding site" evidence="5">
    <location>
        <position position="51"/>
    </location>
    <ligand>
        <name>pyruvate</name>
        <dbReference type="ChEBI" id="CHEBI:15361"/>
    </ligand>
</feature>
<evidence type="ECO:0000256" key="1">
    <source>
        <dbReference type="ARBA" id="ARBA00023239"/>
    </source>
</evidence>
<organism evidence="6 7">
    <name type="scientific">Bacillus timonensis</name>
    <dbReference type="NCBI Taxonomy" id="1033734"/>
    <lineage>
        <taxon>Bacteria</taxon>
        <taxon>Bacillati</taxon>
        <taxon>Bacillota</taxon>
        <taxon>Bacilli</taxon>
        <taxon>Bacillales</taxon>
        <taxon>Bacillaceae</taxon>
        <taxon>Bacillus</taxon>
    </lineage>
</organism>
<keyword evidence="1 3" id="KW-0456">Lyase</keyword>
<evidence type="ECO:0000256" key="3">
    <source>
        <dbReference type="PIRNR" id="PIRNR001365"/>
    </source>
</evidence>
<dbReference type="SMART" id="SM01130">
    <property type="entry name" value="DHDPS"/>
    <property type="match status" value="1"/>
</dbReference>
<dbReference type="CDD" id="cd00408">
    <property type="entry name" value="DHDPS-like"/>
    <property type="match status" value="1"/>
</dbReference>
<dbReference type="Pfam" id="PF00701">
    <property type="entry name" value="DHDPS"/>
    <property type="match status" value="1"/>
</dbReference>
<dbReference type="PIRSF" id="PIRSF001365">
    <property type="entry name" value="DHDPS"/>
    <property type="match status" value="1"/>
</dbReference>
<evidence type="ECO:0000256" key="2">
    <source>
        <dbReference type="ARBA" id="ARBA00023270"/>
    </source>
</evidence>
<evidence type="ECO:0000256" key="4">
    <source>
        <dbReference type="PIRSR" id="PIRSR001365-1"/>
    </source>
</evidence>
<accession>A0A4S3PPP4</accession>
<dbReference type="GO" id="GO:0016829">
    <property type="term" value="F:lyase activity"/>
    <property type="evidence" value="ECO:0007669"/>
    <property type="project" value="UniProtKB-KW"/>
</dbReference>
<comment type="caution">
    <text evidence="6">The sequence shown here is derived from an EMBL/GenBank/DDBJ whole genome shotgun (WGS) entry which is preliminary data.</text>
</comment>
<comment type="similarity">
    <text evidence="3">Belongs to the DapA family.</text>
</comment>
<dbReference type="GO" id="GO:0005829">
    <property type="term" value="C:cytosol"/>
    <property type="evidence" value="ECO:0007669"/>
    <property type="project" value="TreeGrafter"/>
</dbReference>
<evidence type="ECO:0000256" key="5">
    <source>
        <dbReference type="PIRSR" id="PIRSR001365-2"/>
    </source>
</evidence>
<evidence type="ECO:0000313" key="7">
    <source>
        <dbReference type="Proteomes" id="UP000306477"/>
    </source>
</evidence>
<reference evidence="6 7" key="1">
    <citation type="journal article" date="2019" name="Indoor Air">
        <title>Impacts of indoor surface finishes on bacterial viability.</title>
        <authorList>
            <person name="Hu J."/>
            <person name="Maamar S.B."/>
            <person name="Glawe A.J."/>
            <person name="Gottel N."/>
            <person name="Gilbert J.A."/>
            <person name="Hartmann E.M."/>
        </authorList>
    </citation>
    <scope>NUCLEOTIDE SEQUENCE [LARGE SCALE GENOMIC DNA]</scope>
    <source>
        <strain evidence="6 7">AF060A6</strain>
    </source>
</reference>
<feature type="active site" description="Schiff-base intermediate with substrate" evidence="4">
    <location>
        <position position="168"/>
    </location>
</feature>
<dbReference type="Proteomes" id="UP000306477">
    <property type="component" value="Unassembled WGS sequence"/>
</dbReference>
<keyword evidence="7" id="KW-1185">Reference proteome</keyword>
<protein>
    <submittedName>
        <fullName evidence="6">Dihydrodipicolinate synthase family protein</fullName>
    </submittedName>
</protein>